<sequence length="84" mass="9308">MSESHRRDVLFVMVLIINIFCVKPPFFNLIGGLSIELNALVIELNGLLIQLHGPLIQLKALVIKLHGPPIELNGLLIKLHGLLI</sequence>
<name>A0A1V9G8U3_9BACT</name>
<evidence type="ECO:0000313" key="3">
    <source>
        <dbReference type="Proteomes" id="UP000192796"/>
    </source>
</evidence>
<keyword evidence="1" id="KW-0812">Transmembrane</keyword>
<evidence type="ECO:0000256" key="1">
    <source>
        <dbReference type="SAM" id="Phobius"/>
    </source>
</evidence>
<evidence type="ECO:0000313" key="2">
    <source>
        <dbReference type="EMBL" id="OQP66990.1"/>
    </source>
</evidence>
<keyword evidence="1" id="KW-1133">Transmembrane helix</keyword>
<keyword evidence="1" id="KW-0472">Membrane</keyword>
<dbReference type="AlphaFoldDB" id="A0A1V9G8U3"/>
<dbReference type="Proteomes" id="UP000192796">
    <property type="component" value="Unassembled WGS sequence"/>
</dbReference>
<feature type="transmembrane region" description="Helical" evidence="1">
    <location>
        <begin position="9"/>
        <end position="27"/>
    </location>
</feature>
<dbReference type="STRING" id="1703345.A3860_01125"/>
<reference evidence="2 3" key="1">
    <citation type="submission" date="2016-03" db="EMBL/GenBank/DDBJ databases">
        <title>Niastella vici sp. nov., isolated from farmland soil.</title>
        <authorList>
            <person name="Chen L."/>
            <person name="Wang D."/>
            <person name="Yang S."/>
            <person name="Wang G."/>
        </authorList>
    </citation>
    <scope>NUCLEOTIDE SEQUENCE [LARGE SCALE GENOMIC DNA]</scope>
    <source>
        <strain evidence="2 3">DJ57</strain>
    </source>
</reference>
<organism evidence="2 3">
    <name type="scientific">Niastella vici</name>
    <dbReference type="NCBI Taxonomy" id="1703345"/>
    <lineage>
        <taxon>Bacteria</taxon>
        <taxon>Pseudomonadati</taxon>
        <taxon>Bacteroidota</taxon>
        <taxon>Chitinophagia</taxon>
        <taxon>Chitinophagales</taxon>
        <taxon>Chitinophagaceae</taxon>
        <taxon>Niastella</taxon>
    </lineage>
</organism>
<proteinExistence type="predicted"/>
<dbReference type="EMBL" id="LVYD01000001">
    <property type="protein sequence ID" value="OQP66990.1"/>
    <property type="molecule type" value="Genomic_DNA"/>
</dbReference>
<accession>A0A1V9G8U3</accession>
<protein>
    <submittedName>
        <fullName evidence="2">Uncharacterized protein</fullName>
    </submittedName>
</protein>
<comment type="caution">
    <text evidence="2">The sequence shown here is derived from an EMBL/GenBank/DDBJ whole genome shotgun (WGS) entry which is preliminary data.</text>
</comment>
<gene>
    <name evidence="2" type="ORF">A3860_01125</name>
</gene>
<keyword evidence="3" id="KW-1185">Reference proteome</keyword>